<evidence type="ECO:0000256" key="1">
    <source>
        <dbReference type="ARBA" id="ARBA00023015"/>
    </source>
</evidence>
<evidence type="ECO:0000313" key="6">
    <source>
        <dbReference type="Proteomes" id="UP000316426"/>
    </source>
</evidence>
<dbReference type="PROSITE" id="PS00894">
    <property type="entry name" value="HTH_DEOR_1"/>
    <property type="match status" value="1"/>
</dbReference>
<dbReference type="AlphaFoldDB" id="A0A518K8T0"/>
<keyword evidence="3" id="KW-0804">Transcription</keyword>
<dbReference type="InterPro" id="IPR037171">
    <property type="entry name" value="NagB/RpiA_transferase-like"/>
</dbReference>
<dbReference type="Pfam" id="PF00455">
    <property type="entry name" value="DeoRC"/>
    <property type="match status" value="1"/>
</dbReference>
<accession>A0A518K8T0</accession>
<evidence type="ECO:0000256" key="3">
    <source>
        <dbReference type="ARBA" id="ARBA00023163"/>
    </source>
</evidence>
<dbReference type="InterPro" id="IPR036390">
    <property type="entry name" value="WH_DNA-bd_sf"/>
</dbReference>
<dbReference type="GO" id="GO:0003677">
    <property type="term" value="F:DNA binding"/>
    <property type="evidence" value="ECO:0007669"/>
    <property type="project" value="UniProtKB-KW"/>
</dbReference>
<name>A0A518K8T0_9BACT</name>
<dbReference type="SUPFAM" id="SSF100950">
    <property type="entry name" value="NagB/RpiA/CoA transferase-like"/>
    <property type="match status" value="1"/>
</dbReference>
<evidence type="ECO:0000256" key="2">
    <source>
        <dbReference type="ARBA" id="ARBA00023125"/>
    </source>
</evidence>
<evidence type="ECO:0000313" key="5">
    <source>
        <dbReference type="EMBL" id="QDV74200.1"/>
    </source>
</evidence>
<sequence>MFAGQRQNEIYRDLQEQGAVSVTALAERFAVTDETIRRDLAKLARSGRVKRTHGGAVLAASDPSEPPFAVRQTANTAAKRAIALVAVGVVQPGDVIAIDASSTGLELAKLLPEVPTELPITVVSNGLDVVRWLADRADVNVISTGGEFDAAGQCFVGPIAETALRQFAFRRAFVSCRALDATRGAGESCPSHAAVKRAMLAAAEESYLLADSSKSAERAMCYYAEPSEFNRIYSDGEMALDTQKDLTEAGANLVCVAL</sequence>
<dbReference type="InterPro" id="IPR001034">
    <property type="entry name" value="DeoR_HTH"/>
</dbReference>
<dbReference type="Pfam" id="PF08220">
    <property type="entry name" value="HTH_DeoR"/>
    <property type="match status" value="1"/>
</dbReference>
<dbReference type="PANTHER" id="PTHR30363">
    <property type="entry name" value="HTH-TYPE TRANSCRIPTIONAL REGULATOR SRLR-RELATED"/>
    <property type="match status" value="1"/>
</dbReference>
<dbReference type="InterPro" id="IPR018356">
    <property type="entry name" value="Tscrpt_reg_HTH_DeoR_CS"/>
</dbReference>
<keyword evidence="2" id="KW-0238">DNA-binding</keyword>
<dbReference type="SUPFAM" id="SSF46785">
    <property type="entry name" value="Winged helix' DNA-binding domain"/>
    <property type="match status" value="1"/>
</dbReference>
<dbReference type="Proteomes" id="UP000316426">
    <property type="component" value="Chromosome"/>
</dbReference>
<keyword evidence="1" id="KW-0805">Transcription regulation</keyword>
<dbReference type="RefSeq" id="WP_197529324.1">
    <property type="nucleotide sequence ID" value="NZ_CP036349.1"/>
</dbReference>
<dbReference type="KEGG" id="bmei:Spa11_24000"/>
<protein>
    <submittedName>
        <fullName evidence="5">Glucitol operon repressor</fullName>
    </submittedName>
</protein>
<reference evidence="5 6" key="1">
    <citation type="submission" date="2019-02" db="EMBL/GenBank/DDBJ databases">
        <title>Deep-cultivation of Planctomycetes and their phenomic and genomic characterization uncovers novel biology.</title>
        <authorList>
            <person name="Wiegand S."/>
            <person name="Jogler M."/>
            <person name="Boedeker C."/>
            <person name="Pinto D."/>
            <person name="Vollmers J."/>
            <person name="Rivas-Marin E."/>
            <person name="Kohn T."/>
            <person name="Peeters S.H."/>
            <person name="Heuer A."/>
            <person name="Rast P."/>
            <person name="Oberbeckmann S."/>
            <person name="Bunk B."/>
            <person name="Jeske O."/>
            <person name="Meyerdierks A."/>
            <person name="Storesund J.E."/>
            <person name="Kallscheuer N."/>
            <person name="Luecker S."/>
            <person name="Lage O.M."/>
            <person name="Pohl T."/>
            <person name="Merkel B.J."/>
            <person name="Hornburger P."/>
            <person name="Mueller R.-W."/>
            <person name="Bruemmer F."/>
            <person name="Labrenz M."/>
            <person name="Spormann A.M."/>
            <person name="Op den Camp H."/>
            <person name="Overmann J."/>
            <person name="Amann R."/>
            <person name="Jetten M.S.M."/>
            <person name="Mascher T."/>
            <person name="Medema M.H."/>
            <person name="Devos D.P."/>
            <person name="Kaster A.-K."/>
            <person name="Ovreas L."/>
            <person name="Rohde M."/>
            <person name="Galperin M.Y."/>
            <person name="Jogler C."/>
        </authorList>
    </citation>
    <scope>NUCLEOTIDE SEQUENCE [LARGE SCALE GENOMIC DNA]</scope>
    <source>
        <strain evidence="5 6">Spa11</strain>
    </source>
</reference>
<dbReference type="InterPro" id="IPR014036">
    <property type="entry name" value="DeoR-like_C"/>
</dbReference>
<dbReference type="InterPro" id="IPR050313">
    <property type="entry name" value="Carb_Metab_HTH_regulators"/>
</dbReference>
<dbReference type="PROSITE" id="PS51000">
    <property type="entry name" value="HTH_DEOR_2"/>
    <property type="match status" value="1"/>
</dbReference>
<dbReference type="GO" id="GO:0003700">
    <property type="term" value="F:DNA-binding transcription factor activity"/>
    <property type="evidence" value="ECO:0007669"/>
    <property type="project" value="InterPro"/>
</dbReference>
<dbReference type="InterPro" id="IPR036388">
    <property type="entry name" value="WH-like_DNA-bd_sf"/>
</dbReference>
<feature type="domain" description="HTH deoR-type" evidence="4">
    <location>
        <begin position="3"/>
        <end position="58"/>
    </location>
</feature>
<gene>
    <name evidence="5" type="primary">srlR</name>
    <name evidence="5" type="ORF">Spa11_24000</name>
</gene>
<dbReference type="EMBL" id="CP036349">
    <property type="protein sequence ID" value="QDV74200.1"/>
    <property type="molecule type" value="Genomic_DNA"/>
</dbReference>
<dbReference type="PANTHER" id="PTHR30363:SF44">
    <property type="entry name" value="AGA OPERON TRANSCRIPTIONAL REPRESSOR-RELATED"/>
    <property type="match status" value="1"/>
</dbReference>
<dbReference type="SMART" id="SM01134">
    <property type="entry name" value="DeoRC"/>
    <property type="match status" value="1"/>
</dbReference>
<dbReference type="SMART" id="SM00420">
    <property type="entry name" value="HTH_DEOR"/>
    <property type="match status" value="1"/>
</dbReference>
<proteinExistence type="predicted"/>
<keyword evidence="6" id="KW-1185">Reference proteome</keyword>
<evidence type="ECO:0000259" key="4">
    <source>
        <dbReference type="PROSITE" id="PS51000"/>
    </source>
</evidence>
<dbReference type="PRINTS" id="PR00037">
    <property type="entry name" value="HTHLACR"/>
</dbReference>
<dbReference type="Gene3D" id="1.10.10.10">
    <property type="entry name" value="Winged helix-like DNA-binding domain superfamily/Winged helix DNA-binding domain"/>
    <property type="match status" value="1"/>
</dbReference>
<organism evidence="5 6">
    <name type="scientific">Botrimarina mediterranea</name>
    <dbReference type="NCBI Taxonomy" id="2528022"/>
    <lineage>
        <taxon>Bacteria</taxon>
        <taxon>Pseudomonadati</taxon>
        <taxon>Planctomycetota</taxon>
        <taxon>Planctomycetia</taxon>
        <taxon>Pirellulales</taxon>
        <taxon>Lacipirellulaceae</taxon>
        <taxon>Botrimarina</taxon>
    </lineage>
</organism>